<proteinExistence type="inferred from homology"/>
<evidence type="ECO:0000256" key="2">
    <source>
        <dbReference type="ARBA" id="ARBA00017647"/>
    </source>
</evidence>
<dbReference type="InterPro" id="IPR042523">
    <property type="entry name" value="Atg7_N_2"/>
</dbReference>
<dbReference type="Proteomes" id="UP001174694">
    <property type="component" value="Unassembled WGS sequence"/>
</dbReference>
<dbReference type="CDD" id="cd01486">
    <property type="entry name" value="Apg7"/>
    <property type="match status" value="1"/>
</dbReference>
<dbReference type="InterPro" id="IPR042522">
    <property type="entry name" value="Atg7_N_1"/>
</dbReference>
<comment type="subcellular location">
    <subcellularLocation>
        <location evidence="8">Cytoplasm</location>
    </subcellularLocation>
    <subcellularLocation>
        <location evidence="8">Preautophagosomal structure</location>
    </subcellularLocation>
</comment>
<name>A0AA38RSL8_9PEZI</name>
<evidence type="ECO:0000313" key="12">
    <source>
        <dbReference type="EMBL" id="KAJ9156559.1"/>
    </source>
</evidence>
<dbReference type="GO" id="GO:0019778">
    <property type="term" value="F:Atg12 activating enzyme activity"/>
    <property type="evidence" value="ECO:0007669"/>
    <property type="project" value="TreeGrafter"/>
</dbReference>
<evidence type="ECO:0000313" key="13">
    <source>
        <dbReference type="Proteomes" id="UP001174694"/>
    </source>
</evidence>
<dbReference type="EMBL" id="JANBVO010000002">
    <property type="protein sequence ID" value="KAJ9156559.1"/>
    <property type="molecule type" value="Genomic_DNA"/>
</dbReference>
<protein>
    <recommendedName>
        <fullName evidence="2 8">Ubiquitin-like modifier-activating enzyme ATG7</fullName>
    </recommendedName>
    <alternativeName>
        <fullName evidence="8">Autophagy-related protein 7</fullName>
    </alternativeName>
</protein>
<dbReference type="AlphaFoldDB" id="A0AA38RSL8"/>
<dbReference type="GO" id="GO:0019779">
    <property type="term" value="F:Atg8 activating enzyme activity"/>
    <property type="evidence" value="ECO:0007669"/>
    <property type="project" value="TreeGrafter"/>
</dbReference>
<dbReference type="Pfam" id="PF00899">
    <property type="entry name" value="ThiF"/>
    <property type="match status" value="1"/>
</dbReference>
<dbReference type="GO" id="GO:0015031">
    <property type="term" value="P:protein transport"/>
    <property type="evidence" value="ECO:0007669"/>
    <property type="project" value="UniProtKB-UniRule"/>
</dbReference>
<feature type="domain" description="Ubiquitin-like modifier-activating enzyme Atg7 N-terminal" evidence="11">
    <location>
        <begin position="4"/>
        <end position="328"/>
    </location>
</feature>
<sequence length="695" mass="77072">MAALQFATFSSDIELPFYSALFSLKLEYDKLDDSARFVMGLYEPRANADPSTSTKMQILGNALTSRHVNLGTCRAEGIIKNFNTIEDFKQADKTAIIHTAGRQIWDAIKDGTIYSVPSLLASFQIIAFADLKKYKFSYWFAFPALHSDPSWKRVGPVGRLNSKESTALVERVGTWRYSVDSREHGFFLAKKVRGEDNQPKSPIDPPDDLGYRWDVGSLRAFEDGFFNGVDEEDCYVAFVDPSNYPEHPSWPLRNLLVLVRQRYHLTKVQILCYRDVQTHRHEARSIILPLAMGDVNEIETAEMPKVTGWERNAAGKLHPRVANLAEYMDPARLADQAVDLNLKLMKWRIAPNLDLDPIRNVSCLLLGSGTLGSYVSRNLMGWGVRKITFVDNGTVSFSNPVRQPLFEFKDCLDGGASKAIRAAAALKQIYPGVDSEGHVLSVPMLGHPVVDEKKAKEDFDKLAKLIDEHDVIFLLMDTRESRWLPTVMGKAAGKIVLNAALGFDTYVVMRHGAAPLDGTEQTLGCYFCNDVVAPADSVKDQTLDQQCTVTRPGVAPIASALLVELLASILQHPLKHRAAAPAPTSSSSSSATYERDPPDHALGLVPHQIRGFLSSFQNMIIRGESYPCCSACSTPIVYAYKNQGWNFVKKALSDREYVAELSGLAEVQRRAEAIMAEEGFSEDGEPDDDGEAVLV</sequence>
<dbReference type="GO" id="GO:0032446">
    <property type="term" value="P:protein modification by small protein conjugation"/>
    <property type="evidence" value="ECO:0007669"/>
    <property type="project" value="TreeGrafter"/>
</dbReference>
<evidence type="ECO:0000256" key="6">
    <source>
        <dbReference type="ARBA" id="ARBA00023006"/>
    </source>
</evidence>
<keyword evidence="8" id="KW-0833">Ubl conjugation pathway</keyword>
<dbReference type="SUPFAM" id="SSF69572">
    <property type="entry name" value="Activating enzymes of the ubiquitin-like proteins"/>
    <property type="match status" value="1"/>
</dbReference>
<dbReference type="InterPro" id="IPR006285">
    <property type="entry name" value="Atg7"/>
</dbReference>
<evidence type="ECO:0000256" key="8">
    <source>
        <dbReference type="RuleBase" id="RU366022"/>
    </source>
</evidence>
<feature type="compositionally biased region" description="Low complexity" evidence="9">
    <location>
        <begin position="579"/>
        <end position="592"/>
    </location>
</feature>
<dbReference type="GO" id="GO:0000422">
    <property type="term" value="P:autophagy of mitochondrion"/>
    <property type="evidence" value="ECO:0007669"/>
    <property type="project" value="TreeGrafter"/>
</dbReference>
<feature type="domain" description="THIF-type NAD/FAD binding fold" evidence="10">
    <location>
        <begin position="346"/>
        <end position="575"/>
    </location>
</feature>
<keyword evidence="3 8" id="KW-0813">Transport</keyword>
<evidence type="ECO:0000256" key="5">
    <source>
        <dbReference type="ARBA" id="ARBA00022927"/>
    </source>
</evidence>
<evidence type="ECO:0000256" key="1">
    <source>
        <dbReference type="ARBA" id="ARBA00010931"/>
    </source>
</evidence>
<reference evidence="12" key="1">
    <citation type="submission" date="2022-07" db="EMBL/GenBank/DDBJ databases">
        <title>Fungi with potential for degradation of polypropylene.</title>
        <authorList>
            <person name="Gostincar C."/>
        </authorList>
    </citation>
    <scope>NUCLEOTIDE SEQUENCE</scope>
    <source>
        <strain evidence="12">EXF-13308</strain>
    </source>
</reference>
<dbReference type="GO" id="GO:0034727">
    <property type="term" value="P:piecemeal microautophagy of the nucleus"/>
    <property type="evidence" value="ECO:0007669"/>
    <property type="project" value="TreeGrafter"/>
</dbReference>
<dbReference type="GO" id="GO:0000045">
    <property type="term" value="P:autophagosome assembly"/>
    <property type="evidence" value="ECO:0007669"/>
    <property type="project" value="TreeGrafter"/>
</dbReference>
<dbReference type="PANTHER" id="PTHR10953">
    <property type="entry name" value="UBIQUITIN-ACTIVATING ENZYME E1"/>
    <property type="match status" value="1"/>
</dbReference>
<dbReference type="GO" id="GO:0000407">
    <property type="term" value="C:phagophore assembly site"/>
    <property type="evidence" value="ECO:0007669"/>
    <property type="project" value="UniProtKB-SubCell"/>
</dbReference>
<feature type="active site" description="Glycyl thioester intermediate" evidence="7">
    <location>
        <position position="547"/>
    </location>
</feature>
<dbReference type="GO" id="GO:0006995">
    <property type="term" value="P:cellular response to nitrogen starvation"/>
    <property type="evidence" value="ECO:0007669"/>
    <property type="project" value="TreeGrafter"/>
</dbReference>
<evidence type="ECO:0000256" key="9">
    <source>
        <dbReference type="SAM" id="MobiDB-lite"/>
    </source>
</evidence>
<comment type="caution">
    <text evidence="12">The sequence shown here is derived from an EMBL/GenBank/DDBJ whole genome shotgun (WGS) entry which is preliminary data.</text>
</comment>
<dbReference type="InterPro" id="IPR000594">
    <property type="entry name" value="ThiF_NAD_FAD-bd"/>
</dbReference>
<evidence type="ECO:0000259" key="11">
    <source>
        <dbReference type="Pfam" id="PF16420"/>
    </source>
</evidence>
<gene>
    <name evidence="12" type="ORF">NKR23_g1457</name>
</gene>
<dbReference type="FunFam" id="3.40.140.70:FF:000001">
    <property type="entry name" value="Ubiquitin-like modifier-activating enzyme atg7"/>
    <property type="match status" value="1"/>
</dbReference>
<dbReference type="FunFam" id="3.40.50.720:FF:000243">
    <property type="entry name" value="Ubiquitin-like modifier-activating enzyme ATG7"/>
    <property type="match status" value="1"/>
</dbReference>
<comment type="function">
    <text evidence="8">E1-like activating enzyme involved in the 2 ubiquitin-like systems required for cytoplasm to vacuole transport (Cvt) and autophagy. Activates ATG12 for its conjugation with ATG5 and ATG8 for its conjugation with phosphatidylethanolamine. Both systems are needed for the ATG8 association to Cvt vesicles and autophagosomes membranes. Autophagy is essential for maintenance of amino acid levels and protein synthesis under nitrogen starvation. Required for selective autophagic degradation of the nucleus (nucleophagy) as well as for mitophagy which contributes to regulate mitochondrial quantity and quality by eliminating the mitochondria to a basal level to fulfill cellular energy requirements and preventing excess ROS production.</text>
</comment>
<keyword evidence="6 8" id="KW-0072">Autophagy</keyword>
<dbReference type="Gene3D" id="3.40.140.100">
    <property type="entry name" value="Ubiquitin-like modifier-activating enzyme ATG7 C-terminal domain"/>
    <property type="match status" value="1"/>
</dbReference>
<keyword evidence="13" id="KW-1185">Reference proteome</keyword>
<organism evidence="12 13">
    <name type="scientific">Pleurostoma richardsiae</name>
    <dbReference type="NCBI Taxonomy" id="41990"/>
    <lineage>
        <taxon>Eukaryota</taxon>
        <taxon>Fungi</taxon>
        <taxon>Dikarya</taxon>
        <taxon>Ascomycota</taxon>
        <taxon>Pezizomycotina</taxon>
        <taxon>Sordariomycetes</taxon>
        <taxon>Sordariomycetidae</taxon>
        <taxon>Calosphaeriales</taxon>
        <taxon>Pleurostomataceae</taxon>
        <taxon>Pleurostoma</taxon>
    </lineage>
</organism>
<keyword evidence="5 8" id="KW-0653">Protein transport</keyword>
<dbReference type="Pfam" id="PF16420">
    <property type="entry name" value="ATG7_N"/>
    <property type="match status" value="1"/>
</dbReference>
<dbReference type="PANTHER" id="PTHR10953:SF3">
    <property type="entry name" value="UBIQUITIN-LIKE MODIFIER-ACTIVATING ENZYME ATG7"/>
    <property type="match status" value="1"/>
</dbReference>
<evidence type="ECO:0000259" key="10">
    <source>
        <dbReference type="Pfam" id="PF00899"/>
    </source>
</evidence>
<evidence type="ECO:0000256" key="4">
    <source>
        <dbReference type="ARBA" id="ARBA00022490"/>
    </source>
</evidence>
<accession>A0AA38RSL8</accession>
<dbReference type="InterPro" id="IPR045886">
    <property type="entry name" value="ThiF/MoeB/HesA"/>
</dbReference>
<dbReference type="FunFam" id="3.40.140.100:FF:000003">
    <property type="entry name" value="Autophagy ubiquitin-activating enzyme ApgG"/>
    <property type="match status" value="1"/>
</dbReference>
<comment type="similarity">
    <text evidence="1 8">Belongs to the ATG7 family.</text>
</comment>
<dbReference type="Gene3D" id="3.40.140.70">
    <property type="entry name" value="Ubiquitin-like modifier-activating enzyme ATG7 N-terminal domain"/>
    <property type="match status" value="1"/>
</dbReference>
<dbReference type="InterPro" id="IPR035985">
    <property type="entry name" value="Ubiquitin-activating_enz"/>
</dbReference>
<evidence type="ECO:0000256" key="7">
    <source>
        <dbReference type="PIRSR" id="PIRSR606285-1"/>
    </source>
</evidence>
<evidence type="ECO:0000256" key="3">
    <source>
        <dbReference type="ARBA" id="ARBA00022448"/>
    </source>
</evidence>
<dbReference type="NCBIfam" id="TIGR01381">
    <property type="entry name" value="E1_like_apg7"/>
    <property type="match status" value="1"/>
</dbReference>
<comment type="subunit">
    <text evidence="8">Homodimer.</text>
</comment>
<feature type="region of interest" description="Disordered" evidence="9">
    <location>
        <begin position="578"/>
        <end position="600"/>
    </location>
</feature>
<keyword evidence="4 8" id="KW-0963">Cytoplasm</keyword>
<dbReference type="Gene3D" id="3.40.50.720">
    <property type="entry name" value="NAD(P)-binding Rossmann-like Domain"/>
    <property type="match status" value="1"/>
</dbReference>
<dbReference type="InterPro" id="IPR032197">
    <property type="entry name" value="Atg7_N"/>
</dbReference>